<dbReference type="AlphaFoldDB" id="C0ES64"/>
<gene>
    <name evidence="1" type="ORF">EUBHAL_00233</name>
</gene>
<reference evidence="1 2" key="1">
    <citation type="submission" date="2009-01" db="EMBL/GenBank/DDBJ databases">
        <authorList>
            <person name="Fulton L."/>
            <person name="Clifton S."/>
            <person name="Fulton B."/>
            <person name="Xu J."/>
            <person name="Minx P."/>
            <person name="Pepin K.H."/>
            <person name="Johnson M."/>
            <person name="Bhonagiri V."/>
            <person name="Nash W.E."/>
            <person name="Mardis E.R."/>
            <person name="Wilson R.K."/>
        </authorList>
    </citation>
    <scope>NUCLEOTIDE SEQUENCE [LARGE SCALE GENOMIC DNA]</scope>
    <source>
        <strain evidence="1 2">DSM 3353</strain>
    </source>
</reference>
<reference evidence="1 2" key="2">
    <citation type="submission" date="2009-02" db="EMBL/GenBank/DDBJ databases">
        <title>Draft genome sequence of Eubacterium hallii (DSM 3353).</title>
        <authorList>
            <person name="Sudarsanam P."/>
            <person name="Ley R."/>
            <person name="Guruge J."/>
            <person name="Turnbaugh P.J."/>
            <person name="Mahowald M."/>
            <person name="Liep D."/>
            <person name="Gordon J."/>
        </authorList>
    </citation>
    <scope>NUCLEOTIDE SEQUENCE [LARGE SCALE GENOMIC DNA]</scope>
    <source>
        <strain evidence="1 2">DSM 3353</strain>
    </source>
</reference>
<name>C0ES64_9FIRM</name>
<sequence>MLNEKLISGYAGENRVSRIHRLLSPPPIFSPCLIHFLQPQHRSHCHKYALLGVMASSVGS</sequence>
<evidence type="ECO:0000313" key="1">
    <source>
        <dbReference type="EMBL" id="EEG37890.1"/>
    </source>
</evidence>
<evidence type="ECO:0000313" key="2">
    <source>
        <dbReference type="Proteomes" id="UP000003174"/>
    </source>
</evidence>
<dbReference type="Proteomes" id="UP000003174">
    <property type="component" value="Unassembled WGS sequence"/>
</dbReference>
<comment type="caution">
    <text evidence="1">The sequence shown here is derived from an EMBL/GenBank/DDBJ whole genome shotgun (WGS) entry which is preliminary data.</text>
</comment>
<protein>
    <submittedName>
        <fullName evidence="1">Uncharacterized protein</fullName>
    </submittedName>
</protein>
<organism evidence="1 2">
    <name type="scientific">Anaerobutyricum hallii DSM 3353</name>
    <dbReference type="NCBI Taxonomy" id="411469"/>
    <lineage>
        <taxon>Bacteria</taxon>
        <taxon>Bacillati</taxon>
        <taxon>Bacillota</taxon>
        <taxon>Clostridia</taxon>
        <taxon>Lachnospirales</taxon>
        <taxon>Lachnospiraceae</taxon>
        <taxon>Anaerobutyricum</taxon>
    </lineage>
</organism>
<dbReference type="EMBL" id="ACEP01000013">
    <property type="protein sequence ID" value="EEG37890.1"/>
    <property type="molecule type" value="Genomic_DNA"/>
</dbReference>
<accession>C0ES64</accession>
<proteinExistence type="predicted"/>